<dbReference type="EMBL" id="FKJW01000003">
    <property type="protein sequence ID" value="SAK15308.1"/>
    <property type="molecule type" value="Genomic_DNA"/>
</dbReference>
<dbReference type="InterPro" id="IPR002818">
    <property type="entry name" value="DJ-1/PfpI"/>
</dbReference>
<dbReference type="InterPro" id="IPR029062">
    <property type="entry name" value="Class_I_gatase-like"/>
</dbReference>
<name>A0ABD7LG71_9BURK</name>
<dbReference type="PROSITE" id="PS01124">
    <property type="entry name" value="HTH_ARAC_FAMILY_2"/>
    <property type="match status" value="1"/>
</dbReference>
<dbReference type="Gene3D" id="3.40.50.880">
    <property type="match status" value="1"/>
</dbReference>
<dbReference type="InterPro" id="IPR052158">
    <property type="entry name" value="INH-QAR"/>
</dbReference>
<feature type="domain" description="HTH araC/xylS-type" evidence="3">
    <location>
        <begin position="216"/>
        <end position="318"/>
    </location>
</feature>
<dbReference type="InterPro" id="IPR018060">
    <property type="entry name" value="HTH_AraC"/>
</dbReference>
<dbReference type="Pfam" id="PF01965">
    <property type="entry name" value="DJ-1_PfpI"/>
    <property type="match status" value="1"/>
</dbReference>
<dbReference type="Gene3D" id="1.10.10.60">
    <property type="entry name" value="Homeodomain-like"/>
    <property type="match status" value="2"/>
</dbReference>
<dbReference type="PANTHER" id="PTHR43130">
    <property type="entry name" value="ARAC-FAMILY TRANSCRIPTIONAL REGULATOR"/>
    <property type="match status" value="1"/>
</dbReference>
<keyword evidence="1" id="KW-0805">Transcription regulation</keyword>
<dbReference type="PANTHER" id="PTHR43130:SF3">
    <property type="entry name" value="HTH-TYPE TRANSCRIPTIONAL REGULATOR RV1931C"/>
    <property type="match status" value="1"/>
</dbReference>
<accession>A0ABD7LG71</accession>
<dbReference type="SUPFAM" id="SSF46689">
    <property type="entry name" value="Homeodomain-like"/>
    <property type="match status" value="2"/>
</dbReference>
<dbReference type="Pfam" id="PF12833">
    <property type="entry name" value="HTH_18"/>
    <property type="match status" value="1"/>
</dbReference>
<dbReference type="RefSeq" id="WP_088925378.1">
    <property type="nucleotide sequence ID" value="NZ_CADFGW010000012.1"/>
</dbReference>
<dbReference type="CDD" id="cd03137">
    <property type="entry name" value="GATase1_AraC_1"/>
    <property type="match status" value="1"/>
</dbReference>
<keyword evidence="2" id="KW-0804">Transcription</keyword>
<dbReference type="InterPro" id="IPR009057">
    <property type="entry name" value="Homeodomain-like_sf"/>
</dbReference>
<comment type="caution">
    <text evidence="4">The sequence shown here is derived from an EMBL/GenBank/DDBJ whole genome shotgun (WGS) entry which is preliminary data.</text>
</comment>
<evidence type="ECO:0000259" key="3">
    <source>
        <dbReference type="PROSITE" id="PS01124"/>
    </source>
</evidence>
<reference evidence="4 5" key="1">
    <citation type="submission" date="2016-04" db="EMBL/GenBank/DDBJ databases">
        <authorList>
            <person name="Peeters C."/>
        </authorList>
    </citation>
    <scope>NUCLEOTIDE SEQUENCE [LARGE SCALE GENOMIC DNA]</scope>
    <source>
        <strain evidence="4">LMG 29311</strain>
    </source>
</reference>
<dbReference type="SMART" id="SM00342">
    <property type="entry name" value="HTH_ARAC"/>
    <property type="match status" value="1"/>
</dbReference>
<gene>
    <name evidence="4" type="ORF">UA18_01217</name>
</gene>
<evidence type="ECO:0000256" key="2">
    <source>
        <dbReference type="ARBA" id="ARBA00023163"/>
    </source>
</evidence>
<protein>
    <submittedName>
        <fullName evidence="4">AraC family transcriptional regulator</fullName>
    </submittedName>
</protein>
<proteinExistence type="predicted"/>
<evidence type="ECO:0000313" key="4">
    <source>
        <dbReference type="EMBL" id="SAK15308.1"/>
    </source>
</evidence>
<dbReference type="SUPFAM" id="SSF52317">
    <property type="entry name" value="Class I glutamine amidotransferase-like"/>
    <property type="match status" value="1"/>
</dbReference>
<sequence>MRHVLFVVPPRVHMLDLSGPLQVLNSLVELNLASLSLRLVGPQAQPASFQGVQLMGIEPLPPRLNVGDIVIVVGCKLDKRAYPNPQQLQVVEWLRSTAAPMRAHITLASVCTGAILLAEAGLLDGHNCTTHHDYLATLQQRHPRAKVLARRVLVDDNNVLTSAGVSAGIDLALHLVARYFGPAVAIRVARDNVVTFRRMDADPALDIRLQHRNHGDAVVHAVQDEMSAHPESNESYTALASRFGLSYRHLARLFQEACGITLKHYQQQLRLAMAERLLCDSNWPIERIAEHCGFASSQAFRAAWRQRQSMSPLTWRSAQRTSNAALAN</sequence>
<dbReference type="AlphaFoldDB" id="A0ABD7LG71"/>
<evidence type="ECO:0000256" key="1">
    <source>
        <dbReference type="ARBA" id="ARBA00023015"/>
    </source>
</evidence>
<organism evidence="4 5">
    <name type="scientific">Burkholderia multivorans</name>
    <dbReference type="NCBI Taxonomy" id="87883"/>
    <lineage>
        <taxon>Bacteria</taxon>
        <taxon>Pseudomonadati</taxon>
        <taxon>Pseudomonadota</taxon>
        <taxon>Betaproteobacteria</taxon>
        <taxon>Burkholderiales</taxon>
        <taxon>Burkholderiaceae</taxon>
        <taxon>Burkholderia</taxon>
        <taxon>Burkholderia cepacia complex</taxon>
    </lineage>
</organism>
<evidence type="ECO:0000313" key="5">
    <source>
        <dbReference type="Proteomes" id="UP000196218"/>
    </source>
</evidence>
<dbReference type="Proteomes" id="UP000196218">
    <property type="component" value="Unassembled WGS sequence"/>
</dbReference>